<dbReference type="SUPFAM" id="SSF49503">
    <property type="entry name" value="Cupredoxins"/>
    <property type="match status" value="1"/>
</dbReference>
<dbReference type="PROSITE" id="PS51485">
    <property type="entry name" value="PHYTOCYANIN"/>
    <property type="match status" value="1"/>
</dbReference>
<dbReference type="GO" id="GO:0009055">
    <property type="term" value="F:electron transfer activity"/>
    <property type="evidence" value="ECO:0007669"/>
    <property type="project" value="InterPro"/>
</dbReference>
<dbReference type="EMBL" id="JAUJYO010000006">
    <property type="protein sequence ID" value="KAK1313119.1"/>
    <property type="molecule type" value="Genomic_DNA"/>
</dbReference>
<dbReference type="GO" id="GO:0005886">
    <property type="term" value="C:plasma membrane"/>
    <property type="evidence" value="ECO:0007669"/>
    <property type="project" value="TreeGrafter"/>
</dbReference>
<evidence type="ECO:0000256" key="2">
    <source>
        <dbReference type="SAM" id="Phobius"/>
    </source>
</evidence>
<evidence type="ECO:0000256" key="3">
    <source>
        <dbReference type="SAM" id="SignalP"/>
    </source>
</evidence>
<dbReference type="InterPro" id="IPR003245">
    <property type="entry name" value="Phytocyanin_dom"/>
</dbReference>
<keyword evidence="2" id="KW-0472">Membrane</keyword>
<feature type="signal peptide" evidence="3">
    <location>
        <begin position="1"/>
        <end position="24"/>
    </location>
</feature>
<comment type="caution">
    <text evidence="5">The sequence shown here is derived from an EMBL/GenBank/DDBJ whole genome shotgun (WGS) entry which is preliminary data.</text>
</comment>
<evidence type="ECO:0000259" key="4">
    <source>
        <dbReference type="PROSITE" id="PS51485"/>
    </source>
</evidence>
<dbReference type="AlphaFoldDB" id="A0AAV9EJG8"/>
<feature type="region of interest" description="Disordered" evidence="1">
    <location>
        <begin position="155"/>
        <end position="180"/>
    </location>
</feature>
<reference evidence="5" key="1">
    <citation type="journal article" date="2023" name="Nat. Commun.">
        <title>Diploid and tetraploid genomes of Acorus and the evolution of monocots.</title>
        <authorList>
            <person name="Ma L."/>
            <person name="Liu K.W."/>
            <person name="Li Z."/>
            <person name="Hsiao Y.Y."/>
            <person name="Qi Y."/>
            <person name="Fu T."/>
            <person name="Tang G.D."/>
            <person name="Zhang D."/>
            <person name="Sun W.H."/>
            <person name="Liu D.K."/>
            <person name="Li Y."/>
            <person name="Chen G.Z."/>
            <person name="Liu X.D."/>
            <person name="Liao X.Y."/>
            <person name="Jiang Y.T."/>
            <person name="Yu X."/>
            <person name="Hao Y."/>
            <person name="Huang J."/>
            <person name="Zhao X.W."/>
            <person name="Ke S."/>
            <person name="Chen Y.Y."/>
            <person name="Wu W.L."/>
            <person name="Hsu J.L."/>
            <person name="Lin Y.F."/>
            <person name="Huang M.D."/>
            <person name="Li C.Y."/>
            <person name="Huang L."/>
            <person name="Wang Z.W."/>
            <person name="Zhao X."/>
            <person name="Zhong W.Y."/>
            <person name="Peng D.H."/>
            <person name="Ahmad S."/>
            <person name="Lan S."/>
            <person name="Zhang J.S."/>
            <person name="Tsai W.C."/>
            <person name="Van de Peer Y."/>
            <person name="Liu Z.J."/>
        </authorList>
    </citation>
    <scope>NUCLEOTIDE SEQUENCE</scope>
    <source>
        <strain evidence="5">CP</strain>
    </source>
</reference>
<feature type="domain" description="Phytocyanin" evidence="4">
    <location>
        <begin position="18"/>
        <end position="149"/>
    </location>
</feature>
<feature type="compositionally biased region" description="Low complexity" evidence="1">
    <location>
        <begin position="157"/>
        <end position="180"/>
    </location>
</feature>
<feature type="transmembrane region" description="Helical" evidence="2">
    <location>
        <begin position="185"/>
        <end position="206"/>
    </location>
</feature>
<sequence>MASSSSSSSLFGFFFVVVIVIVTGFPASEQRNSRWEMRPVGGSLRRRTSRISTTSGRGRLGFWLETPYNNNENDRQIDSKLLLDFVYNNDSVLAVDKAGYYHCNMSHPYATFNDGNTTIALDRPGIFYFVSGYPDHCKNGQRLIVRVLALHPPSPSPTGGLPPSGAAEPPSPSPSSSSAATSVPVAALGSTFVSLVVAMVVTICVVH</sequence>
<proteinExistence type="predicted"/>
<accession>A0AAV9EJG8</accession>
<dbReference type="PANTHER" id="PTHR33021">
    <property type="entry name" value="BLUE COPPER PROTEIN"/>
    <property type="match status" value="1"/>
</dbReference>
<dbReference type="Proteomes" id="UP001180020">
    <property type="component" value="Unassembled WGS sequence"/>
</dbReference>
<dbReference type="PANTHER" id="PTHR33021:SF234">
    <property type="entry name" value="EARLY NODULIN-LIKE PROTEIN 7"/>
    <property type="match status" value="1"/>
</dbReference>
<dbReference type="Pfam" id="PF02298">
    <property type="entry name" value="Cu_bind_like"/>
    <property type="match status" value="1"/>
</dbReference>
<dbReference type="InterPro" id="IPR039391">
    <property type="entry name" value="Phytocyanin-like"/>
</dbReference>
<dbReference type="Gene3D" id="2.60.40.420">
    <property type="entry name" value="Cupredoxins - blue copper proteins"/>
    <property type="match status" value="1"/>
</dbReference>
<evidence type="ECO:0000313" key="6">
    <source>
        <dbReference type="Proteomes" id="UP001180020"/>
    </source>
</evidence>
<evidence type="ECO:0000313" key="5">
    <source>
        <dbReference type="EMBL" id="KAK1313119.1"/>
    </source>
</evidence>
<evidence type="ECO:0000256" key="1">
    <source>
        <dbReference type="SAM" id="MobiDB-lite"/>
    </source>
</evidence>
<keyword evidence="3" id="KW-0732">Signal</keyword>
<organism evidence="5 6">
    <name type="scientific">Acorus calamus</name>
    <name type="common">Sweet flag</name>
    <dbReference type="NCBI Taxonomy" id="4465"/>
    <lineage>
        <taxon>Eukaryota</taxon>
        <taxon>Viridiplantae</taxon>
        <taxon>Streptophyta</taxon>
        <taxon>Embryophyta</taxon>
        <taxon>Tracheophyta</taxon>
        <taxon>Spermatophyta</taxon>
        <taxon>Magnoliopsida</taxon>
        <taxon>Liliopsida</taxon>
        <taxon>Acoraceae</taxon>
        <taxon>Acorus</taxon>
    </lineage>
</organism>
<keyword evidence="2" id="KW-0812">Transmembrane</keyword>
<gene>
    <name evidence="5" type="ORF">QJS10_CPA06g00782</name>
</gene>
<keyword evidence="2" id="KW-1133">Transmembrane helix</keyword>
<name>A0AAV9EJG8_ACOCL</name>
<dbReference type="InterPro" id="IPR008972">
    <property type="entry name" value="Cupredoxin"/>
</dbReference>
<reference evidence="5" key="2">
    <citation type="submission" date="2023-06" db="EMBL/GenBank/DDBJ databases">
        <authorList>
            <person name="Ma L."/>
            <person name="Liu K.-W."/>
            <person name="Li Z."/>
            <person name="Hsiao Y.-Y."/>
            <person name="Qi Y."/>
            <person name="Fu T."/>
            <person name="Tang G."/>
            <person name="Zhang D."/>
            <person name="Sun W.-H."/>
            <person name="Liu D.-K."/>
            <person name="Li Y."/>
            <person name="Chen G.-Z."/>
            <person name="Liu X.-D."/>
            <person name="Liao X.-Y."/>
            <person name="Jiang Y.-T."/>
            <person name="Yu X."/>
            <person name="Hao Y."/>
            <person name="Huang J."/>
            <person name="Zhao X.-W."/>
            <person name="Ke S."/>
            <person name="Chen Y.-Y."/>
            <person name="Wu W.-L."/>
            <person name="Hsu J.-L."/>
            <person name="Lin Y.-F."/>
            <person name="Huang M.-D."/>
            <person name="Li C.-Y."/>
            <person name="Huang L."/>
            <person name="Wang Z.-W."/>
            <person name="Zhao X."/>
            <person name="Zhong W.-Y."/>
            <person name="Peng D.-H."/>
            <person name="Ahmad S."/>
            <person name="Lan S."/>
            <person name="Zhang J.-S."/>
            <person name="Tsai W.-C."/>
            <person name="Van De Peer Y."/>
            <person name="Liu Z.-J."/>
        </authorList>
    </citation>
    <scope>NUCLEOTIDE SEQUENCE</scope>
    <source>
        <strain evidence="5">CP</strain>
        <tissue evidence="5">Leaves</tissue>
    </source>
</reference>
<protein>
    <recommendedName>
        <fullName evidence="4">Phytocyanin domain-containing protein</fullName>
    </recommendedName>
</protein>
<keyword evidence="6" id="KW-1185">Reference proteome</keyword>
<feature type="chain" id="PRO_5043631133" description="Phytocyanin domain-containing protein" evidence="3">
    <location>
        <begin position="25"/>
        <end position="207"/>
    </location>
</feature>